<feature type="non-terminal residue" evidence="2">
    <location>
        <position position="1"/>
    </location>
</feature>
<gene>
    <name evidence="2" type="ORF">CRENBAI_006032</name>
</gene>
<name>A0AAV9RVI0_9TELE</name>
<feature type="region of interest" description="Disordered" evidence="1">
    <location>
        <begin position="213"/>
        <end position="313"/>
    </location>
</feature>
<dbReference type="AlphaFoldDB" id="A0AAV9RVI0"/>
<dbReference type="Proteomes" id="UP001311232">
    <property type="component" value="Unassembled WGS sequence"/>
</dbReference>
<comment type="caution">
    <text evidence="2">The sequence shown here is derived from an EMBL/GenBank/DDBJ whole genome shotgun (WGS) entry which is preliminary data.</text>
</comment>
<reference evidence="2 3" key="1">
    <citation type="submission" date="2021-06" db="EMBL/GenBank/DDBJ databases">
        <authorList>
            <person name="Palmer J.M."/>
        </authorList>
    </citation>
    <scope>NUCLEOTIDE SEQUENCE [LARGE SCALE GENOMIC DNA]</scope>
    <source>
        <strain evidence="2 3">MEX-2019</strain>
        <tissue evidence="2">Muscle</tissue>
    </source>
</reference>
<proteinExistence type="predicted"/>
<organism evidence="2 3">
    <name type="scientific">Crenichthys baileyi</name>
    <name type="common">White River springfish</name>
    <dbReference type="NCBI Taxonomy" id="28760"/>
    <lineage>
        <taxon>Eukaryota</taxon>
        <taxon>Metazoa</taxon>
        <taxon>Chordata</taxon>
        <taxon>Craniata</taxon>
        <taxon>Vertebrata</taxon>
        <taxon>Euteleostomi</taxon>
        <taxon>Actinopterygii</taxon>
        <taxon>Neopterygii</taxon>
        <taxon>Teleostei</taxon>
        <taxon>Neoteleostei</taxon>
        <taxon>Acanthomorphata</taxon>
        <taxon>Ovalentaria</taxon>
        <taxon>Atherinomorphae</taxon>
        <taxon>Cyprinodontiformes</taxon>
        <taxon>Goodeidae</taxon>
        <taxon>Crenichthys</taxon>
    </lineage>
</organism>
<evidence type="ECO:0000313" key="3">
    <source>
        <dbReference type="Proteomes" id="UP001311232"/>
    </source>
</evidence>
<dbReference type="EMBL" id="JAHHUM010001296">
    <property type="protein sequence ID" value="KAK5612819.1"/>
    <property type="molecule type" value="Genomic_DNA"/>
</dbReference>
<protein>
    <submittedName>
        <fullName evidence="2">Uncharacterized protein</fullName>
    </submittedName>
</protein>
<evidence type="ECO:0000313" key="2">
    <source>
        <dbReference type="EMBL" id="KAK5612819.1"/>
    </source>
</evidence>
<feature type="compositionally biased region" description="Pro residues" evidence="1">
    <location>
        <begin position="249"/>
        <end position="258"/>
    </location>
</feature>
<feature type="region of interest" description="Disordered" evidence="1">
    <location>
        <begin position="31"/>
        <end position="50"/>
    </location>
</feature>
<keyword evidence="3" id="KW-1185">Reference proteome</keyword>
<evidence type="ECO:0000256" key="1">
    <source>
        <dbReference type="SAM" id="MobiDB-lite"/>
    </source>
</evidence>
<sequence>PLQLPPALFCRSTPGFLRQHLTAGKKRFKLKQPNKKLSGRPAHVFPPEGDGGNHAMEEGFGGRGEANFSGVRPLHPHQHKSAAANFSSPVFGFQKSCCSSAPLMSPKFLLLFRHGKSPFLQGTAAASNPQSQGPPGVGFCWCEQFPVLSLLPQQFPDCAAVLAVPPGLNKPRKSFPGGPFGGGLPPFFPACSGGPVWEGCLPRPQILKNLLFFSSGGGSQKSKPDTPQPDPRPVSHSLGKNFYSTAPTLSPPQTPSTPPGKGRRKKGGALGSSHGGPPDAPALLLKGAPEGPRGRAPASLKTMRVLTTPLASR</sequence>
<accession>A0AAV9RVI0</accession>